<dbReference type="InterPro" id="IPR003761">
    <property type="entry name" value="Exonuc_VII_S"/>
</dbReference>
<keyword evidence="3 6" id="KW-0540">Nuclease</keyword>
<reference evidence="7" key="1">
    <citation type="submission" date="2015-10" db="EMBL/GenBank/DDBJ databases">
        <title>Description of Candidatus Tenderia electrophaga gen. nov, sp. nov., an Uncultivated Electroautotroph from a Biocathode Enrichment.</title>
        <authorList>
            <person name="Eddie B.J."/>
            <person name="Malanoski A.P."/>
            <person name="Wang Z."/>
            <person name="Hall R.J."/>
            <person name="Oh S.D."/>
            <person name="Heiner C."/>
            <person name="Lin B."/>
            <person name="Strycharz-Glaven S.M."/>
        </authorList>
    </citation>
    <scope>NUCLEOTIDE SEQUENCE [LARGE SCALE GENOMIC DNA]</scope>
    <source>
        <strain evidence="7">NRL1</strain>
    </source>
</reference>
<keyword evidence="4 6" id="KW-0378">Hydrolase</keyword>
<dbReference type="PANTHER" id="PTHR34137">
    <property type="entry name" value="EXODEOXYRIBONUCLEASE 7 SMALL SUBUNIT"/>
    <property type="match status" value="1"/>
</dbReference>
<comment type="catalytic activity">
    <reaction evidence="6">
        <text>Exonucleolytic cleavage in either 5'- to 3'- or 3'- to 5'-direction to yield nucleoside 5'-phosphates.</text>
        <dbReference type="EC" id="3.1.11.6"/>
    </reaction>
</comment>
<dbReference type="PANTHER" id="PTHR34137:SF1">
    <property type="entry name" value="EXODEOXYRIBONUCLEASE 7 SMALL SUBUNIT"/>
    <property type="match status" value="1"/>
</dbReference>
<evidence type="ECO:0000313" key="8">
    <source>
        <dbReference type="Proteomes" id="UP000055136"/>
    </source>
</evidence>
<keyword evidence="5 6" id="KW-0269">Exonuclease</keyword>
<comment type="subcellular location">
    <subcellularLocation>
        <location evidence="6">Cytoplasm</location>
    </subcellularLocation>
</comment>
<protein>
    <recommendedName>
        <fullName evidence="6">Exodeoxyribonuclease 7 small subunit</fullName>
        <ecNumber evidence="6">3.1.11.6</ecNumber>
    </recommendedName>
    <alternativeName>
        <fullName evidence="6">Exodeoxyribonuclease VII small subunit</fullName>
        <shortName evidence="6">Exonuclease VII small subunit</shortName>
    </alternativeName>
</protein>
<accession>A0A0S2T9Q2</accession>
<dbReference type="GO" id="GO:0005829">
    <property type="term" value="C:cytosol"/>
    <property type="evidence" value="ECO:0007669"/>
    <property type="project" value="TreeGrafter"/>
</dbReference>
<dbReference type="NCBIfam" id="TIGR01280">
    <property type="entry name" value="xseB"/>
    <property type="match status" value="1"/>
</dbReference>
<evidence type="ECO:0000313" key="7">
    <source>
        <dbReference type="EMBL" id="ALP51872.1"/>
    </source>
</evidence>
<evidence type="ECO:0000256" key="6">
    <source>
        <dbReference type="HAMAP-Rule" id="MF_00337"/>
    </source>
</evidence>
<dbReference type="Pfam" id="PF02609">
    <property type="entry name" value="Exonuc_VII_S"/>
    <property type="match status" value="1"/>
</dbReference>
<name>A0A0S2T9Q2_9GAMM</name>
<keyword evidence="8" id="KW-1185">Reference proteome</keyword>
<dbReference type="EC" id="3.1.11.6" evidence="6"/>
<organism evidence="7 8">
    <name type="scientific">Candidatus Tenderia electrophaga</name>
    <dbReference type="NCBI Taxonomy" id="1748243"/>
    <lineage>
        <taxon>Bacteria</taxon>
        <taxon>Pseudomonadati</taxon>
        <taxon>Pseudomonadota</taxon>
        <taxon>Gammaproteobacteria</taxon>
        <taxon>Candidatus Tenderiales</taxon>
        <taxon>Candidatus Tenderiaceae</taxon>
        <taxon>Candidatus Tenderia</taxon>
    </lineage>
</organism>
<dbReference type="GO" id="GO:0009318">
    <property type="term" value="C:exodeoxyribonuclease VII complex"/>
    <property type="evidence" value="ECO:0007669"/>
    <property type="project" value="UniProtKB-UniRule"/>
</dbReference>
<evidence type="ECO:0000256" key="3">
    <source>
        <dbReference type="ARBA" id="ARBA00022722"/>
    </source>
</evidence>
<evidence type="ECO:0000256" key="5">
    <source>
        <dbReference type="ARBA" id="ARBA00022839"/>
    </source>
</evidence>
<comment type="similarity">
    <text evidence="1 6">Belongs to the XseB family.</text>
</comment>
<dbReference type="PIRSF" id="PIRSF006488">
    <property type="entry name" value="Exonuc_VII_S"/>
    <property type="match status" value="1"/>
</dbReference>
<dbReference type="InterPro" id="IPR037004">
    <property type="entry name" value="Exonuc_VII_ssu_sf"/>
</dbReference>
<comment type="function">
    <text evidence="6">Bidirectionally degrades single-stranded DNA into large acid-insoluble oligonucleotides, which are then degraded further into small acid-soluble oligonucleotides.</text>
</comment>
<evidence type="ECO:0000256" key="1">
    <source>
        <dbReference type="ARBA" id="ARBA00009998"/>
    </source>
</evidence>
<dbReference type="EMBL" id="CP013099">
    <property type="protein sequence ID" value="ALP51872.1"/>
    <property type="molecule type" value="Genomic_DNA"/>
</dbReference>
<dbReference type="SUPFAM" id="SSF116842">
    <property type="entry name" value="XseB-like"/>
    <property type="match status" value="1"/>
</dbReference>
<evidence type="ECO:0000256" key="4">
    <source>
        <dbReference type="ARBA" id="ARBA00022801"/>
    </source>
</evidence>
<evidence type="ECO:0000256" key="2">
    <source>
        <dbReference type="ARBA" id="ARBA00022490"/>
    </source>
</evidence>
<dbReference type="STRING" id="1748243.Tel_01245"/>
<dbReference type="Gene3D" id="1.10.287.1040">
    <property type="entry name" value="Exonuclease VII, small subunit"/>
    <property type="match status" value="1"/>
</dbReference>
<dbReference type="AlphaFoldDB" id="A0A0S2T9Q2"/>
<dbReference type="GO" id="GO:0008855">
    <property type="term" value="F:exodeoxyribonuclease VII activity"/>
    <property type="evidence" value="ECO:0007669"/>
    <property type="project" value="UniProtKB-UniRule"/>
</dbReference>
<sequence>MPRKTTKKQPDFETALAELEGLVETLEQGDISLEESLKLFERGVTLTRSCQQALQQAEQKVQILMDKDGVPEAFDSDE</sequence>
<keyword evidence="2 6" id="KW-0963">Cytoplasm</keyword>
<dbReference type="Proteomes" id="UP000055136">
    <property type="component" value="Chromosome"/>
</dbReference>
<dbReference type="KEGG" id="tee:Tel_01245"/>
<dbReference type="GO" id="GO:0006308">
    <property type="term" value="P:DNA catabolic process"/>
    <property type="evidence" value="ECO:0007669"/>
    <property type="project" value="UniProtKB-UniRule"/>
</dbReference>
<dbReference type="NCBIfam" id="NF002140">
    <property type="entry name" value="PRK00977.1-4"/>
    <property type="match status" value="1"/>
</dbReference>
<comment type="subunit">
    <text evidence="6">Heterooligomer composed of large and small subunits.</text>
</comment>
<gene>
    <name evidence="6" type="primary">xseB</name>
    <name evidence="7" type="ORF">Tel_01245</name>
</gene>
<proteinExistence type="inferred from homology"/>
<dbReference type="HAMAP" id="MF_00337">
    <property type="entry name" value="Exonuc_7_S"/>
    <property type="match status" value="1"/>
</dbReference>